<accession>A0AAD9JZ69</accession>
<protein>
    <submittedName>
        <fullName evidence="1">Uncharacterized protein</fullName>
    </submittedName>
</protein>
<sequence>LSDTSFSFVAEPSKEKEISYHGLIREDAKPGDVVELDKTLFVRQREKNMGQEICGYTLYKSYSELPFKVVLTDRKDGTAHIELAPGYTLNYERRHKYSFDIAAHDCTTGQHTQRLVFLILIIL</sequence>
<dbReference type="EMBL" id="JAODUP010000110">
    <property type="protein sequence ID" value="KAK2161744.1"/>
    <property type="molecule type" value="Genomic_DNA"/>
</dbReference>
<evidence type="ECO:0000313" key="1">
    <source>
        <dbReference type="EMBL" id="KAK2161744.1"/>
    </source>
</evidence>
<gene>
    <name evidence="1" type="ORF">LSH36_110g02030</name>
</gene>
<dbReference type="Proteomes" id="UP001208570">
    <property type="component" value="Unassembled WGS sequence"/>
</dbReference>
<evidence type="ECO:0000313" key="2">
    <source>
        <dbReference type="Proteomes" id="UP001208570"/>
    </source>
</evidence>
<organism evidence="1 2">
    <name type="scientific">Paralvinella palmiformis</name>
    <dbReference type="NCBI Taxonomy" id="53620"/>
    <lineage>
        <taxon>Eukaryota</taxon>
        <taxon>Metazoa</taxon>
        <taxon>Spiralia</taxon>
        <taxon>Lophotrochozoa</taxon>
        <taxon>Annelida</taxon>
        <taxon>Polychaeta</taxon>
        <taxon>Sedentaria</taxon>
        <taxon>Canalipalpata</taxon>
        <taxon>Terebellida</taxon>
        <taxon>Terebelliformia</taxon>
        <taxon>Alvinellidae</taxon>
        <taxon>Paralvinella</taxon>
    </lineage>
</organism>
<proteinExistence type="predicted"/>
<reference evidence="1" key="1">
    <citation type="journal article" date="2023" name="Mol. Biol. Evol.">
        <title>Third-Generation Sequencing Reveals the Adaptive Role of the Epigenome in Three Deep-Sea Polychaetes.</title>
        <authorList>
            <person name="Perez M."/>
            <person name="Aroh O."/>
            <person name="Sun Y."/>
            <person name="Lan Y."/>
            <person name="Juniper S.K."/>
            <person name="Young C.R."/>
            <person name="Angers B."/>
            <person name="Qian P.Y."/>
        </authorList>
    </citation>
    <scope>NUCLEOTIDE SEQUENCE</scope>
    <source>
        <strain evidence="1">P08H-3</strain>
    </source>
</reference>
<feature type="non-terminal residue" evidence="1">
    <location>
        <position position="1"/>
    </location>
</feature>
<comment type="caution">
    <text evidence="1">The sequence shown here is derived from an EMBL/GenBank/DDBJ whole genome shotgun (WGS) entry which is preliminary data.</text>
</comment>
<dbReference type="AlphaFoldDB" id="A0AAD9JZ69"/>
<keyword evidence="2" id="KW-1185">Reference proteome</keyword>
<name>A0AAD9JZ69_9ANNE</name>